<evidence type="ECO:0000313" key="2">
    <source>
        <dbReference type="Proteomes" id="UP000031668"/>
    </source>
</evidence>
<evidence type="ECO:0000313" key="1">
    <source>
        <dbReference type="EMBL" id="KII68525.1"/>
    </source>
</evidence>
<dbReference type="Proteomes" id="UP000031668">
    <property type="component" value="Unassembled WGS sequence"/>
</dbReference>
<name>A0A0C2MWJ3_THEKT</name>
<comment type="caution">
    <text evidence="1">The sequence shown here is derived from an EMBL/GenBank/DDBJ whole genome shotgun (WGS) entry which is preliminary data.</text>
</comment>
<dbReference type="AlphaFoldDB" id="A0A0C2MWJ3"/>
<dbReference type="PROSITE" id="PS51257">
    <property type="entry name" value="PROKAR_LIPOPROTEIN"/>
    <property type="match status" value="1"/>
</dbReference>
<gene>
    <name evidence="1" type="ORF">RF11_10922</name>
</gene>
<proteinExistence type="predicted"/>
<reference evidence="1 2" key="1">
    <citation type="journal article" date="2014" name="Genome Biol. Evol.">
        <title>The genome of the myxosporean Thelohanellus kitauei shows adaptations to nutrient acquisition within its fish host.</title>
        <authorList>
            <person name="Yang Y."/>
            <person name="Xiong J."/>
            <person name="Zhou Z."/>
            <person name="Huo F."/>
            <person name="Miao W."/>
            <person name="Ran C."/>
            <person name="Liu Y."/>
            <person name="Zhang J."/>
            <person name="Feng J."/>
            <person name="Wang M."/>
            <person name="Wang M."/>
            <person name="Wang L."/>
            <person name="Yao B."/>
        </authorList>
    </citation>
    <scope>NUCLEOTIDE SEQUENCE [LARGE SCALE GENOMIC DNA]</scope>
    <source>
        <strain evidence="1">Wuqing</strain>
    </source>
</reference>
<dbReference type="EMBL" id="JWZT01002833">
    <property type="protein sequence ID" value="KII68525.1"/>
    <property type="molecule type" value="Genomic_DNA"/>
</dbReference>
<accession>A0A0C2MWJ3</accession>
<sequence>MRSFLRIAKKIEQPISILTFVSVYGCFVVMEWYDNRSFIYFLDESKIVEEIYPDTEFESKNKIIYSIHDKMRVMTKICIINAILSRLLSHKIKSKRKRNILQIGSSSLLVTHVSRVTSTTNSRLLLQEPHIF</sequence>
<keyword evidence="2" id="KW-1185">Reference proteome</keyword>
<organism evidence="1 2">
    <name type="scientific">Thelohanellus kitauei</name>
    <name type="common">Myxosporean</name>
    <dbReference type="NCBI Taxonomy" id="669202"/>
    <lineage>
        <taxon>Eukaryota</taxon>
        <taxon>Metazoa</taxon>
        <taxon>Cnidaria</taxon>
        <taxon>Myxozoa</taxon>
        <taxon>Myxosporea</taxon>
        <taxon>Bivalvulida</taxon>
        <taxon>Platysporina</taxon>
        <taxon>Myxobolidae</taxon>
        <taxon>Thelohanellus</taxon>
    </lineage>
</organism>
<protein>
    <submittedName>
        <fullName evidence="1">Uncharacterized protein</fullName>
    </submittedName>
</protein>